<dbReference type="RefSeq" id="WP_158219065.1">
    <property type="nucleotide sequence ID" value="NZ_BJUN01000013.1"/>
</dbReference>
<evidence type="ECO:0000256" key="2">
    <source>
        <dbReference type="ARBA" id="ARBA00022741"/>
    </source>
</evidence>
<keyword evidence="7" id="KW-1185">Reference proteome</keyword>
<gene>
    <name evidence="6" type="primary">yqgN</name>
    <name evidence="6" type="ORF">MHA01_23000</name>
</gene>
<dbReference type="NCBIfam" id="TIGR02727">
    <property type="entry name" value="MTHFS_bact"/>
    <property type="match status" value="1"/>
</dbReference>
<dbReference type="PIRSF" id="PIRSF006806">
    <property type="entry name" value="FTHF_cligase"/>
    <property type="match status" value="1"/>
</dbReference>
<dbReference type="InterPro" id="IPR037171">
    <property type="entry name" value="NagB/RpiA_transferase-like"/>
</dbReference>
<dbReference type="PANTHER" id="PTHR23407">
    <property type="entry name" value="ATPASE INHIBITOR/5-FORMYLTETRAHYDROFOLATE CYCLO-LIGASE"/>
    <property type="match status" value="1"/>
</dbReference>
<evidence type="ECO:0000256" key="4">
    <source>
        <dbReference type="PIRSR" id="PIRSR006806-1"/>
    </source>
</evidence>
<feature type="binding site" evidence="4">
    <location>
        <begin position="133"/>
        <end position="141"/>
    </location>
    <ligand>
        <name>ATP</name>
        <dbReference type="ChEBI" id="CHEBI:30616"/>
    </ligand>
</feature>
<dbReference type="Gene3D" id="3.40.50.10420">
    <property type="entry name" value="NagB/RpiA/CoA transferase-like"/>
    <property type="match status" value="1"/>
</dbReference>
<dbReference type="PANTHER" id="PTHR23407:SF1">
    <property type="entry name" value="5-FORMYLTETRAHYDROFOLATE CYCLO-LIGASE"/>
    <property type="match status" value="1"/>
</dbReference>
<keyword evidence="5" id="KW-0460">Magnesium</keyword>
<keyword evidence="5" id="KW-0479">Metal-binding</keyword>
<dbReference type="GO" id="GO:0030272">
    <property type="term" value="F:5-formyltetrahydrofolate cyclo-ligase activity"/>
    <property type="evidence" value="ECO:0007669"/>
    <property type="project" value="UniProtKB-EC"/>
</dbReference>
<evidence type="ECO:0000256" key="1">
    <source>
        <dbReference type="ARBA" id="ARBA00010638"/>
    </source>
</evidence>
<evidence type="ECO:0000313" key="6">
    <source>
        <dbReference type="EMBL" id="GEK59395.1"/>
    </source>
</evidence>
<evidence type="ECO:0000313" key="7">
    <source>
        <dbReference type="Proteomes" id="UP000321051"/>
    </source>
</evidence>
<comment type="cofactor">
    <cofactor evidence="5">
        <name>Mg(2+)</name>
        <dbReference type="ChEBI" id="CHEBI:18420"/>
    </cofactor>
</comment>
<reference evidence="6 7" key="1">
    <citation type="submission" date="2019-07" db="EMBL/GenBank/DDBJ databases">
        <title>Whole genome shotgun sequence of Marinococcus halophilus NBRC 102359.</title>
        <authorList>
            <person name="Hosoyama A."/>
            <person name="Uohara A."/>
            <person name="Ohji S."/>
            <person name="Ichikawa N."/>
        </authorList>
    </citation>
    <scope>NUCLEOTIDE SEQUENCE [LARGE SCALE GENOMIC DNA]</scope>
    <source>
        <strain evidence="6 7">NBRC 102359</strain>
    </source>
</reference>
<keyword evidence="3 4" id="KW-0067">ATP-binding</keyword>
<dbReference type="GO" id="GO:0005524">
    <property type="term" value="F:ATP binding"/>
    <property type="evidence" value="ECO:0007669"/>
    <property type="project" value="UniProtKB-KW"/>
</dbReference>
<dbReference type="EMBL" id="BJUN01000013">
    <property type="protein sequence ID" value="GEK59395.1"/>
    <property type="molecule type" value="Genomic_DNA"/>
</dbReference>
<dbReference type="InterPro" id="IPR002698">
    <property type="entry name" value="FTHF_cligase"/>
</dbReference>
<dbReference type="STRING" id="1371.GCA_900166605_03149"/>
<organism evidence="6 7">
    <name type="scientific">Marinococcus halophilus</name>
    <dbReference type="NCBI Taxonomy" id="1371"/>
    <lineage>
        <taxon>Bacteria</taxon>
        <taxon>Bacillati</taxon>
        <taxon>Bacillota</taxon>
        <taxon>Bacilli</taxon>
        <taxon>Bacillales</taxon>
        <taxon>Bacillaceae</taxon>
        <taxon>Marinococcus</taxon>
    </lineage>
</organism>
<dbReference type="EC" id="6.3.3.2" evidence="5"/>
<dbReference type="GO" id="GO:0046872">
    <property type="term" value="F:metal ion binding"/>
    <property type="evidence" value="ECO:0007669"/>
    <property type="project" value="UniProtKB-KW"/>
</dbReference>
<proteinExistence type="inferred from homology"/>
<dbReference type="GO" id="GO:0009396">
    <property type="term" value="P:folic acid-containing compound biosynthetic process"/>
    <property type="evidence" value="ECO:0007669"/>
    <property type="project" value="TreeGrafter"/>
</dbReference>
<feature type="binding site" evidence="4">
    <location>
        <begin position="3"/>
        <end position="7"/>
    </location>
    <ligand>
        <name>ATP</name>
        <dbReference type="ChEBI" id="CHEBI:30616"/>
    </ligand>
</feature>
<keyword evidence="2 4" id="KW-0547">Nucleotide-binding</keyword>
<dbReference type="Pfam" id="PF01812">
    <property type="entry name" value="5-FTHF_cyc-lig"/>
    <property type="match status" value="1"/>
</dbReference>
<comment type="catalytic activity">
    <reaction evidence="5">
        <text>(6S)-5-formyl-5,6,7,8-tetrahydrofolate + ATP = (6R)-5,10-methenyltetrahydrofolate + ADP + phosphate</text>
        <dbReference type="Rhea" id="RHEA:10488"/>
        <dbReference type="ChEBI" id="CHEBI:30616"/>
        <dbReference type="ChEBI" id="CHEBI:43474"/>
        <dbReference type="ChEBI" id="CHEBI:57455"/>
        <dbReference type="ChEBI" id="CHEBI:57457"/>
        <dbReference type="ChEBI" id="CHEBI:456216"/>
        <dbReference type="EC" id="6.3.3.2"/>
    </reaction>
</comment>
<protein>
    <recommendedName>
        <fullName evidence="5">5-formyltetrahydrofolate cyclo-ligase</fullName>
        <ecNumber evidence="5">6.3.3.2</ecNumber>
    </recommendedName>
</protein>
<dbReference type="SUPFAM" id="SSF100950">
    <property type="entry name" value="NagB/RpiA/CoA transferase-like"/>
    <property type="match status" value="1"/>
</dbReference>
<comment type="caution">
    <text evidence="6">The sequence shown here is derived from an EMBL/GenBank/DDBJ whole genome shotgun (WGS) entry which is preliminary data.</text>
</comment>
<comment type="similarity">
    <text evidence="1 5">Belongs to the 5-formyltetrahydrofolate cyclo-ligase family.</text>
</comment>
<evidence type="ECO:0000256" key="3">
    <source>
        <dbReference type="ARBA" id="ARBA00022840"/>
    </source>
</evidence>
<dbReference type="AlphaFoldDB" id="A0A510Y7Q7"/>
<sequence length="187" mass="21309">MNKHRLRQKINSSYQALSGSERLKAEKKIYEYLFQWDGWKQADTIAVTVSLKNEINTGPIIETGWQQGKRICVPKIDPEQRGMEFYEIQNFGELERSIGQIYEPKKSVCALVPPEQLDLILVPGLVFNKEGYRIGFGGGYYDRFLNRADFSTAALIHTFQLQEHIPVEAHDVPVQTLISSDGLLHVG</sequence>
<dbReference type="Proteomes" id="UP000321051">
    <property type="component" value="Unassembled WGS sequence"/>
</dbReference>
<feature type="binding site" evidence="4">
    <location>
        <position position="49"/>
    </location>
    <ligand>
        <name>substrate</name>
    </ligand>
</feature>
<dbReference type="GO" id="GO:0035999">
    <property type="term" value="P:tetrahydrofolate interconversion"/>
    <property type="evidence" value="ECO:0007669"/>
    <property type="project" value="TreeGrafter"/>
</dbReference>
<evidence type="ECO:0000256" key="5">
    <source>
        <dbReference type="RuleBase" id="RU361279"/>
    </source>
</evidence>
<accession>A0A510Y7Q7</accession>
<feature type="binding site" evidence="4">
    <location>
        <position position="54"/>
    </location>
    <ligand>
        <name>substrate</name>
    </ligand>
</feature>
<name>A0A510Y7Q7_MARHA</name>
<dbReference type="InterPro" id="IPR024185">
    <property type="entry name" value="FTHF_cligase-like_sf"/>
</dbReference>